<dbReference type="FunFam" id="3.40.50.1820:FF:000106">
    <property type="entry name" value="Galactolipase DONGLE, chloroplastic"/>
    <property type="match status" value="1"/>
</dbReference>
<keyword evidence="12" id="KW-1185">Reference proteome</keyword>
<evidence type="ECO:0000256" key="3">
    <source>
        <dbReference type="ARBA" id="ARBA00022528"/>
    </source>
</evidence>
<dbReference type="AlphaFoldDB" id="A0A7N1A2E6"/>
<dbReference type="OMA" id="KWIGYIA"/>
<dbReference type="GO" id="GO:0009507">
    <property type="term" value="C:chloroplast"/>
    <property type="evidence" value="ECO:0007669"/>
    <property type="project" value="UniProtKB-SubCell"/>
</dbReference>
<keyword evidence="8" id="KW-0443">Lipid metabolism</keyword>
<evidence type="ECO:0000256" key="4">
    <source>
        <dbReference type="ARBA" id="ARBA00022640"/>
    </source>
</evidence>
<dbReference type="Pfam" id="PF01764">
    <property type="entry name" value="Lipase_3"/>
    <property type="match status" value="1"/>
</dbReference>
<dbReference type="Proteomes" id="UP000594263">
    <property type="component" value="Unplaced"/>
</dbReference>
<evidence type="ECO:0000313" key="12">
    <source>
        <dbReference type="Proteomes" id="UP000594263"/>
    </source>
</evidence>
<evidence type="ECO:0000256" key="7">
    <source>
        <dbReference type="ARBA" id="ARBA00022963"/>
    </source>
</evidence>
<keyword evidence="6" id="KW-0809">Transit peptide</keyword>
<evidence type="ECO:0000256" key="2">
    <source>
        <dbReference type="ARBA" id="ARBA00010701"/>
    </source>
</evidence>
<keyword evidence="4" id="KW-0934">Plastid</keyword>
<name>A0A7N1A2E6_KALFE</name>
<comment type="similarity">
    <text evidence="2">Belongs to the AB hydrolase superfamily. Lipase family.</text>
</comment>
<accession>A0A7N1A2E6</accession>
<sequence>MPSSSMIILPNTITNYATFQNDVIFKNPKTAVSQVSLQSERVSLPTSKHSFSVANTSVIRPIEKVVAHREESHGEDGDAATSSSLSQTWRLIQGCDDWEGLIEPLHPLLRQEMIRYGEFLVACYKAFDLDPKSSRYLNCKYGKKSMLKEVGMEKSGYEVTKYIYATPDMSGIPHVQGVSGSTCGRWIGYVSVSSDEESKRLGRRDVLVTFRGTVTNPEWIANLMSSLTPASFDPHNPRPEVMVESGFLSLYTSDECSSKQFGLHSCREQLLSEISRLVNKYKGEETSITVAGHSMGSSLGLLLAYDVAELGLNRAEAGQPIPITVLSFGGPRVGNAGFKARLEELGVKVLRIVNVNDPITKLPGIIFNENFRVFGSDMFEFSCYAHVGVELPLQFFNMANPCCVHDLGNYIQLLRCPKSVTDDVSRSRDGCGILEDVMSKAREVVSCASSFDMSPWMAAAANFVQLQSMIGL</sequence>
<reference evidence="11" key="1">
    <citation type="submission" date="2021-01" db="UniProtKB">
        <authorList>
            <consortium name="EnsemblPlants"/>
        </authorList>
    </citation>
    <scope>IDENTIFICATION</scope>
</reference>
<dbReference type="CDD" id="cd00519">
    <property type="entry name" value="Lipase_3"/>
    <property type="match status" value="1"/>
</dbReference>
<evidence type="ECO:0000256" key="9">
    <source>
        <dbReference type="ARBA" id="ARBA00048139"/>
    </source>
</evidence>
<feature type="domain" description="Fungal lipase-type" evidence="10">
    <location>
        <begin position="208"/>
        <end position="365"/>
    </location>
</feature>
<dbReference type="GO" id="GO:0009695">
    <property type="term" value="P:jasmonic acid biosynthetic process"/>
    <property type="evidence" value="ECO:0007669"/>
    <property type="project" value="TreeGrafter"/>
</dbReference>
<dbReference type="PANTHER" id="PTHR31403:SF4">
    <property type="entry name" value="PHOSPHOLIPASE A1-IALPHA2, CHLOROPLASTIC"/>
    <property type="match status" value="1"/>
</dbReference>
<dbReference type="GO" id="GO:0016042">
    <property type="term" value="P:lipid catabolic process"/>
    <property type="evidence" value="ECO:0007669"/>
    <property type="project" value="UniProtKB-KW"/>
</dbReference>
<dbReference type="Gene3D" id="3.40.50.1820">
    <property type="entry name" value="alpha/beta hydrolase"/>
    <property type="match status" value="1"/>
</dbReference>
<evidence type="ECO:0000256" key="5">
    <source>
        <dbReference type="ARBA" id="ARBA00022801"/>
    </source>
</evidence>
<evidence type="ECO:0000259" key="10">
    <source>
        <dbReference type="Pfam" id="PF01764"/>
    </source>
</evidence>
<evidence type="ECO:0000256" key="1">
    <source>
        <dbReference type="ARBA" id="ARBA00004229"/>
    </source>
</evidence>
<proteinExistence type="inferred from homology"/>
<evidence type="ECO:0000313" key="11">
    <source>
        <dbReference type="EnsemblPlants" id="Kaladp0081s0030.1.v1.1.CDS.1"/>
    </source>
</evidence>
<dbReference type="Gramene" id="Kaladp0081s0030.1.v1.1">
    <property type="protein sequence ID" value="Kaladp0081s0030.1.v1.1.CDS.1"/>
    <property type="gene ID" value="Kaladp0081s0030.v1.1"/>
</dbReference>
<evidence type="ECO:0000256" key="6">
    <source>
        <dbReference type="ARBA" id="ARBA00022946"/>
    </source>
</evidence>
<evidence type="ECO:0000256" key="8">
    <source>
        <dbReference type="ARBA" id="ARBA00023098"/>
    </source>
</evidence>
<protein>
    <recommendedName>
        <fullName evidence="10">Fungal lipase-type domain-containing protein</fullName>
    </recommendedName>
</protein>
<comment type="subcellular location">
    <subcellularLocation>
        <location evidence="1">Plastid</location>
        <location evidence="1">Chloroplast</location>
    </subcellularLocation>
</comment>
<dbReference type="PANTHER" id="PTHR31403">
    <property type="entry name" value="PHOSPHOLIPASE A1-IBETA2, CHLOROPLASTIC"/>
    <property type="match status" value="1"/>
</dbReference>
<dbReference type="SUPFAM" id="SSF53474">
    <property type="entry name" value="alpha/beta-Hydrolases"/>
    <property type="match status" value="1"/>
</dbReference>
<comment type="catalytic activity">
    <reaction evidence="9">
        <text>a 1,2-diacyl-3-O-[alpha-D-galactosyl-(1-&gt;6)-beta-D-galactosyl]-sn-glycerol + H2O = acyl-3-O-[alpha-D-galactosyl-(1-&gt;6)-beta-D-galactosyl]-sn-glycerol + a fatty acid + H(+)</text>
        <dbReference type="Rhea" id="RHEA:48372"/>
        <dbReference type="ChEBI" id="CHEBI:15377"/>
        <dbReference type="ChEBI" id="CHEBI:15378"/>
        <dbReference type="ChEBI" id="CHEBI:28396"/>
        <dbReference type="ChEBI" id="CHEBI:28868"/>
        <dbReference type="ChEBI" id="CHEBI:90310"/>
    </reaction>
    <physiologicalReaction direction="left-to-right" evidence="9">
        <dbReference type="Rhea" id="RHEA:48373"/>
    </physiologicalReaction>
</comment>
<organism evidence="11 12">
    <name type="scientific">Kalanchoe fedtschenkoi</name>
    <name type="common">Lavender scallops</name>
    <name type="synonym">South American air plant</name>
    <dbReference type="NCBI Taxonomy" id="63787"/>
    <lineage>
        <taxon>Eukaryota</taxon>
        <taxon>Viridiplantae</taxon>
        <taxon>Streptophyta</taxon>
        <taxon>Embryophyta</taxon>
        <taxon>Tracheophyta</taxon>
        <taxon>Spermatophyta</taxon>
        <taxon>Magnoliopsida</taxon>
        <taxon>eudicotyledons</taxon>
        <taxon>Gunneridae</taxon>
        <taxon>Pentapetalae</taxon>
        <taxon>Saxifragales</taxon>
        <taxon>Crassulaceae</taxon>
        <taxon>Kalanchoe</taxon>
    </lineage>
</organism>
<keyword evidence="7" id="KW-0442">Lipid degradation</keyword>
<keyword evidence="5" id="KW-0378">Hydrolase</keyword>
<dbReference type="GO" id="GO:0047714">
    <property type="term" value="F:galactolipase activity"/>
    <property type="evidence" value="ECO:0007669"/>
    <property type="project" value="UniProtKB-ARBA"/>
</dbReference>
<dbReference type="InterPro" id="IPR002921">
    <property type="entry name" value="Fungal_lipase-type"/>
</dbReference>
<dbReference type="GO" id="GO:0008970">
    <property type="term" value="F:phospholipase A1 activity"/>
    <property type="evidence" value="ECO:0007669"/>
    <property type="project" value="TreeGrafter"/>
</dbReference>
<dbReference type="EnsemblPlants" id="Kaladp0081s0030.1.v1.1">
    <property type="protein sequence ID" value="Kaladp0081s0030.1.v1.1.CDS.1"/>
    <property type="gene ID" value="Kaladp0081s0030.v1.1"/>
</dbReference>
<keyword evidence="3" id="KW-0150">Chloroplast</keyword>
<dbReference type="InterPro" id="IPR029058">
    <property type="entry name" value="AB_hydrolase_fold"/>
</dbReference>